<accession>A0ACC3T016</accession>
<name>A0ACC3T016_LIPKO</name>
<reference evidence="2" key="1">
    <citation type="journal article" date="2024" name="Front. Bioeng. Biotechnol.">
        <title>Genome-scale model development and genomic sequencing of the oleaginous clade Lipomyces.</title>
        <authorList>
            <person name="Czajka J.J."/>
            <person name="Han Y."/>
            <person name="Kim J."/>
            <person name="Mondo S.J."/>
            <person name="Hofstad B.A."/>
            <person name="Robles A."/>
            <person name="Haridas S."/>
            <person name="Riley R."/>
            <person name="LaButti K."/>
            <person name="Pangilinan J."/>
            <person name="Andreopoulos W."/>
            <person name="Lipzen A."/>
            <person name="Yan J."/>
            <person name="Wang M."/>
            <person name="Ng V."/>
            <person name="Grigoriev I.V."/>
            <person name="Spatafora J.W."/>
            <person name="Magnuson J.K."/>
            <person name="Baker S.E."/>
            <person name="Pomraning K.R."/>
        </authorList>
    </citation>
    <scope>NUCLEOTIDE SEQUENCE [LARGE SCALE GENOMIC DNA]</scope>
    <source>
        <strain evidence="2">CBS 7786</strain>
    </source>
</reference>
<organism evidence="1 2">
    <name type="scientific">Lipomyces kononenkoae</name>
    <name type="common">Yeast</name>
    <dbReference type="NCBI Taxonomy" id="34357"/>
    <lineage>
        <taxon>Eukaryota</taxon>
        <taxon>Fungi</taxon>
        <taxon>Dikarya</taxon>
        <taxon>Ascomycota</taxon>
        <taxon>Saccharomycotina</taxon>
        <taxon>Lipomycetes</taxon>
        <taxon>Lipomycetales</taxon>
        <taxon>Lipomycetaceae</taxon>
        <taxon>Lipomyces</taxon>
    </lineage>
</organism>
<sequence length="237" mass="26921">MDAKGSSKQNPTTTTTQTPPVRSSARKKLSAKNFYLLEYNVISSFFWGAVFFRVALIAYLLGPENVAEGTAEFTKWVQTGALLEIVHSAVGLVRSPIMTTVIQVASRILLVWGVVYLFPESGATTLAYTTMTLSWSITEIIRYAYYAYTIQGNSPQWLTWLRYNTFYILYPSGVTSELLVIYASLGDAKQFNAYYALLLKTIMGIYVPGFYTMFTHMLKQRRRLFKNPKNSGKRRED</sequence>
<evidence type="ECO:0000313" key="1">
    <source>
        <dbReference type="EMBL" id="KAK9236870.1"/>
    </source>
</evidence>
<gene>
    <name evidence="1" type="ORF">V1525DRAFT_405610</name>
</gene>
<comment type="caution">
    <text evidence="1">The sequence shown here is derived from an EMBL/GenBank/DDBJ whole genome shotgun (WGS) entry which is preliminary data.</text>
</comment>
<proteinExistence type="predicted"/>
<protein>
    <submittedName>
        <fullName evidence="1">Tyrosine phosphatase-like protein</fullName>
    </submittedName>
</protein>
<evidence type="ECO:0000313" key="2">
    <source>
        <dbReference type="Proteomes" id="UP001433508"/>
    </source>
</evidence>
<dbReference type="Proteomes" id="UP001433508">
    <property type="component" value="Unassembled WGS sequence"/>
</dbReference>
<keyword evidence="2" id="KW-1185">Reference proteome</keyword>
<dbReference type="EMBL" id="MU971378">
    <property type="protein sequence ID" value="KAK9236870.1"/>
    <property type="molecule type" value="Genomic_DNA"/>
</dbReference>